<dbReference type="CDD" id="cd19600">
    <property type="entry name" value="serpin11-like_insects"/>
    <property type="match status" value="1"/>
</dbReference>
<gene>
    <name evidence="7" type="primary">LOC113520269</name>
</gene>
<accession>A0ABM3MSH6</accession>
<keyword evidence="4" id="KW-0732">Signal</keyword>
<evidence type="ECO:0000256" key="1">
    <source>
        <dbReference type="ARBA" id="ARBA00022690"/>
    </source>
</evidence>
<dbReference type="InterPro" id="IPR023795">
    <property type="entry name" value="Serpin_CS"/>
</dbReference>
<dbReference type="Pfam" id="PF00079">
    <property type="entry name" value="Serpin"/>
    <property type="match status" value="2"/>
</dbReference>
<protein>
    <submittedName>
        <fullName evidence="7">Uncharacterized protein LOC113520269</fullName>
    </submittedName>
</protein>
<feature type="domain" description="Serpin" evidence="5">
    <location>
        <begin position="511"/>
        <end position="867"/>
    </location>
</feature>
<dbReference type="PROSITE" id="PS00284">
    <property type="entry name" value="SERPIN"/>
    <property type="match status" value="2"/>
</dbReference>
<dbReference type="Gene3D" id="2.30.39.10">
    <property type="entry name" value="Alpha-1-antitrypsin, domain 1"/>
    <property type="match status" value="2"/>
</dbReference>
<dbReference type="Gene3D" id="3.30.497.10">
    <property type="entry name" value="Antithrombin, subunit I, domain 2"/>
    <property type="match status" value="2"/>
</dbReference>
<keyword evidence="1" id="KW-0646">Protease inhibitor</keyword>
<feature type="domain" description="Serpin" evidence="5">
    <location>
        <begin position="82"/>
        <end position="444"/>
    </location>
</feature>
<dbReference type="PANTHER" id="PTHR11461:SF357">
    <property type="entry name" value="SERINE PROTEASE INHIBITOR 27A"/>
    <property type="match status" value="1"/>
</dbReference>
<evidence type="ECO:0000256" key="2">
    <source>
        <dbReference type="ARBA" id="ARBA00022900"/>
    </source>
</evidence>
<evidence type="ECO:0000313" key="6">
    <source>
        <dbReference type="Proteomes" id="UP001652740"/>
    </source>
</evidence>
<dbReference type="InterPro" id="IPR036186">
    <property type="entry name" value="Serpin_sf"/>
</dbReference>
<proteinExistence type="inferred from homology"/>
<dbReference type="InterPro" id="IPR000215">
    <property type="entry name" value="Serpin_fam"/>
</dbReference>
<dbReference type="RefSeq" id="XP_052754140.1">
    <property type="nucleotide sequence ID" value="XM_052898180.1"/>
</dbReference>
<evidence type="ECO:0000256" key="3">
    <source>
        <dbReference type="RuleBase" id="RU000411"/>
    </source>
</evidence>
<dbReference type="PANTHER" id="PTHR11461">
    <property type="entry name" value="SERINE PROTEASE INHIBITOR, SERPIN"/>
    <property type="match status" value="1"/>
</dbReference>
<dbReference type="InterPro" id="IPR042185">
    <property type="entry name" value="Serpin_sf_2"/>
</dbReference>
<evidence type="ECO:0000259" key="5">
    <source>
        <dbReference type="SMART" id="SM00093"/>
    </source>
</evidence>
<keyword evidence="6" id="KW-1185">Reference proteome</keyword>
<reference evidence="7" key="1">
    <citation type="submission" date="2025-08" db="UniProtKB">
        <authorList>
            <consortium name="RefSeq"/>
        </authorList>
    </citation>
    <scope>IDENTIFICATION</scope>
    <source>
        <tissue evidence="7">Whole larvae</tissue>
    </source>
</reference>
<feature type="signal peptide" evidence="4">
    <location>
        <begin position="1"/>
        <end position="20"/>
    </location>
</feature>
<dbReference type="CDD" id="cd19578">
    <property type="entry name" value="serpinK_insect_SRPN2-like"/>
    <property type="match status" value="1"/>
</dbReference>
<dbReference type="GeneID" id="113520269"/>
<dbReference type="SUPFAM" id="SSF56574">
    <property type="entry name" value="Serpins"/>
    <property type="match status" value="2"/>
</dbReference>
<dbReference type="Proteomes" id="UP001652740">
    <property type="component" value="Unplaced"/>
</dbReference>
<organism evidence="6 7">
    <name type="scientific">Galleria mellonella</name>
    <name type="common">Greater wax moth</name>
    <dbReference type="NCBI Taxonomy" id="7137"/>
    <lineage>
        <taxon>Eukaryota</taxon>
        <taxon>Metazoa</taxon>
        <taxon>Ecdysozoa</taxon>
        <taxon>Arthropoda</taxon>
        <taxon>Hexapoda</taxon>
        <taxon>Insecta</taxon>
        <taxon>Pterygota</taxon>
        <taxon>Neoptera</taxon>
        <taxon>Endopterygota</taxon>
        <taxon>Lepidoptera</taxon>
        <taxon>Glossata</taxon>
        <taxon>Ditrysia</taxon>
        <taxon>Pyraloidea</taxon>
        <taxon>Pyralidae</taxon>
        <taxon>Galleriinae</taxon>
        <taxon>Galleria</taxon>
    </lineage>
</organism>
<evidence type="ECO:0000313" key="7">
    <source>
        <dbReference type="RefSeq" id="XP_052754140.1"/>
    </source>
</evidence>
<dbReference type="SMART" id="SM00093">
    <property type="entry name" value="SERPIN"/>
    <property type="match status" value="2"/>
</dbReference>
<sequence length="901" mass="101444">MISRIYFILFVAPIVYTTSSSSVPPIDQHVLEDIFGPLSYLASASSLSQAVAVRPLNDTEPQYFDDRDYYSPPAVDYDKFDWGLTKRVASASSKNFLLSPLGLKLALAILTEAATGPTRAEMAAVLGFELDKNVTRQRYTSIIESLKVSSPDYILNLGSRIYLEHSIVPKQRFAAIAEQFYDTQLRRINFSEPLIASKEINEWVTNVTHGRITNLVDHDDLENAVILILNTLFFKGSWRYQFSPNATKPGTFYVSPNEPKQVPMMSIKEKFYYVETTKYDAKILRMPYLGKKFAMYIVVPNSLTGLANVLNGLSELQTEMNYLKERMVNVILPKFNFDYTAILDEVLKEMGIRLLFEDTANLPGISRGQGLQQRLKVSRVLQRSGIEVNELGSVAYSATEISLVNKFGEDDDVSEEVLANKPFLFFIQDEVTRQLLFTGRVTDPLILDGAFEDTGGLKVWWVVLKRKRLCYLLDLAETMSTPRFLFTIIQCLSCLANSQSSDFSRLNFFDIDLLRYSAEDKKGNVIFSPASIKSTLGMILDGANGVTANEIRNALRLSPNKDDFRYQFNLYLKALQSNSPEVTLTNANSVFVSNKLNLKKEYETALKQIYFSDVHKVNFTDPILASKYINNWVKNNTKGLISSIVDPVNLEPLSQILVTNALYFKSTWKHAFDDKLTRGMCFYDGGVCKTVAMMDLQTELNYGYIDNLRAHAVELPYAGERYSMILLVPRERDGAIPLIRDLPYMSLPEVCKQMLPTDVQLSMPKFTIDYSEDMTDALRAMRITSMFSSKSNLTGMFVGDSPQINAFFHKVFMSVDEVGTVAAAASSAMVVPLIANGVELRVDRPFVFFIKDNNLGVVLFEGKVDDPTPYVASNLVVKEPVKDVKSNATKNNIINKLAKLT</sequence>
<dbReference type="InterPro" id="IPR042178">
    <property type="entry name" value="Serpin_sf_1"/>
</dbReference>
<name>A0ABM3MSH6_GALME</name>
<feature type="chain" id="PRO_5045710826" evidence="4">
    <location>
        <begin position="21"/>
        <end position="901"/>
    </location>
</feature>
<dbReference type="InterPro" id="IPR023796">
    <property type="entry name" value="Serpin_dom"/>
</dbReference>
<comment type="similarity">
    <text evidence="3">Belongs to the serpin family.</text>
</comment>
<keyword evidence="2" id="KW-0722">Serine protease inhibitor</keyword>
<evidence type="ECO:0000256" key="4">
    <source>
        <dbReference type="SAM" id="SignalP"/>
    </source>
</evidence>